<dbReference type="PANTHER" id="PTHR10584:SF166">
    <property type="entry name" value="RIBOKINASE"/>
    <property type="match status" value="1"/>
</dbReference>
<evidence type="ECO:0000313" key="14">
    <source>
        <dbReference type="EMBL" id="PRT54903.1"/>
    </source>
</evidence>
<comment type="caution">
    <text evidence="14">The sequence shown here is derived from an EMBL/GenBank/DDBJ whole genome shotgun (WGS) entry which is preliminary data.</text>
</comment>
<feature type="domain" description="Carbohydrate kinase PfkB" evidence="13">
    <location>
        <begin position="2"/>
        <end position="298"/>
    </location>
</feature>
<evidence type="ECO:0000256" key="4">
    <source>
        <dbReference type="ARBA" id="ARBA00022679"/>
    </source>
</evidence>
<feature type="binding site" evidence="12">
    <location>
        <begin position="255"/>
        <end position="256"/>
    </location>
    <ligand>
        <name>ATP</name>
        <dbReference type="ChEBI" id="CHEBI:30616"/>
    </ligand>
</feature>
<dbReference type="HAMAP" id="MF_01987">
    <property type="entry name" value="Ribokinase"/>
    <property type="match status" value="1"/>
</dbReference>
<keyword evidence="12" id="KW-0539">Nucleus</keyword>
<feature type="binding site" evidence="12">
    <location>
        <position position="295"/>
    </location>
    <ligand>
        <name>K(+)</name>
        <dbReference type="ChEBI" id="CHEBI:29103"/>
    </ligand>
</feature>
<feature type="binding site" evidence="12">
    <location>
        <position position="286"/>
    </location>
    <ligand>
        <name>K(+)</name>
        <dbReference type="ChEBI" id="CHEBI:29103"/>
    </ligand>
</feature>
<dbReference type="SUPFAM" id="SSF53613">
    <property type="entry name" value="Ribokinase-like"/>
    <property type="match status" value="1"/>
</dbReference>
<comment type="activity regulation">
    <text evidence="12">Activated by a monovalent cation that binds near, but not in, the active site. The most likely occupant of the site in vivo is potassium. Ion binding induces a conformational change that may alter substrate affinity.</text>
</comment>
<dbReference type="STRING" id="45607.A0A2T0FIS6"/>
<dbReference type="GO" id="GO:0005737">
    <property type="term" value="C:cytoplasm"/>
    <property type="evidence" value="ECO:0007669"/>
    <property type="project" value="UniProtKB-SubCell"/>
</dbReference>
<dbReference type="UniPathway" id="UPA00916">
    <property type="reaction ID" value="UER00889"/>
</dbReference>
<dbReference type="GO" id="GO:0005524">
    <property type="term" value="F:ATP binding"/>
    <property type="evidence" value="ECO:0007669"/>
    <property type="project" value="UniProtKB-UniRule"/>
</dbReference>
<feature type="active site" description="Proton acceptor" evidence="12">
    <location>
        <position position="256"/>
    </location>
</feature>
<feature type="binding site" evidence="12">
    <location>
        <position position="138"/>
    </location>
    <ligand>
        <name>substrate</name>
    </ligand>
</feature>
<comment type="subcellular location">
    <subcellularLocation>
        <location evidence="12">Cytoplasm</location>
    </subcellularLocation>
    <subcellularLocation>
        <location evidence="12">Nucleus</location>
    </subcellularLocation>
</comment>
<comment type="similarity">
    <text evidence="12">Belongs to the carbohydrate kinase PfkB family. Ribokinase subfamily.</text>
</comment>
<comment type="similarity">
    <text evidence="1">Belongs to the carbohydrate kinase pfkB family.</text>
</comment>
<feature type="binding site" evidence="12">
    <location>
        <position position="252"/>
    </location>
    <ligand>
        <name>K(+)</name>
        <dbReference type="ChEBI" id="CHEBI:29103"/>
    </ligand>
</feature>
<dbReference type="InterPro" id="IPR011877">
    <property type="entry name" value="Ribokinase"/>
</dbReference>
<dbReference type="EC" id="2.7.1.15" evidence="2 12"/>
<comment type="pathway">
    <text evidence="12">Carbohydrate metabolism; D-ribose degradation; D-ribose 5-phosphate from beta-D-ribopyranose: step 2/2.</text>
</comment>
<evidence type="ECO:0000256" key="10">
    <source>
        <dbReference type="ARBA" id="ARBA00022958"/>
    </source>
</evidence>
<comment type="subunit">
    <text evidence="12">Homodimer.</text>
</comment>
<dbReference type="CDD" id="cd01174">
    <property type="entry name" value="ribokinase"/>
    <property type="match status" value="1"/>
</dbReference>
<dbReference type="Proteomes" id="UP000238350">
    <property type="component" value="Unassembled WGS sequence"/>
</dbReference>
<dbReference type="InterPro" id="IPR011611">
    <property type="entry name" value="PfkB_dom"/>
</dbReference>
<keyword evidence="5 12" id="KW-0479">Metal-binding</keyword>
<evidence type="ECO:0000256" key="9">
    <source>
        <dbReference type="ARBA" id="ARBA00022842"/>
    </source>
</evidence>
<comment type="caution">
    <text evidence="12">Lacks conserved residue(s) required for the propagation of feature annotation.</text>
</comment>
<keyword evidence="11 12" id="KW-0119">Carbohydrate metabolism</keyword>
<name>A0A2T0FIS6_9ASCO</name>
<dbReference type="OrthoDB" id="415590at2759"/>
<dbReference type="InterPro" id="IPR002173">
    <property type="entry name" value="Carboh/pur_kinase_PfkB_CS"/>
</dbReference>
<feature type="binding site" evidence="12">
    <location>
        <position position="181"/>
    </location>
    <ligand>
        <name>ATP</name>
        <dbReference type="ChEBI" id="CHEBI:30616"/>
    </ligand>
</feature>
<keyword evidence="15" id="KW-1185">Reference proteome</keyword>
<keyword evidence="12" id="KW-0963">Cytoplasm</keyword>
<dbReference type="GO" id="GO:0046872">
    <property type="term" value="F:metal ion binding"/>
    <property type="evidence" value="ECO:0007669"/>
    <property type="project" value="UniProtKB-KW"/>
</dbReference>
<feature type="binding site" evidence="12">
    <location>
        <position position="289"/>
    </location>
    <ligand>
        <name>K(+)</name>
        <dbReference type="ChEBI" id="CHEBI:29103"/>
    </ligand>
</feature>
<dbReference type="InterPro" id="IPR029056">
    <property type="entry name" value="Ribokinase-like"/>
</dbReference>
<reference evidence="14 15" key="1">
    <citation type="submission" date="2017-04" db="EMBL/GenBank/DDBJ databases">
        <title>Genome sequencing of [Candida] sorbophila.</title>
        <authorList>
            <person name="Ahn J.O."/>
        </authorList>
    </citation>
    <scope>NUCLEOTIDE SEQUENCE [LARGE SCALE GENOMIC DNA]</scope>
    <source>
        <strain evidence="14 15">DS02</strain>
    </source>
</reference>
<evidence type="ECO:0000256" key="8">
    <source>
        <dbReference type="ARBA" id="ARBA00022840"/>
    </source>
</evidence>
<keyword evidence="4 12" id="KW-0808">Transferase</keyword>
<keyword evidence="10 12" id="KW-0630">Potassium</keyword>
<evidence type="ECO:0000256" key="12">
    <source>
        <dbReference type="HAMAP-Rule" id="MF_03215"/>
    </source>
</evidence>
<feature type="binding site" evidence="12">
    <location>
        <position position="291"/>
    </location>
    <ligand>
        <name>K(+)</name>
        <dbReference type="ChEBI" id="CHEBI:29103"/>
    </ligand>
</feature>
<keyword evidence="9 12" id="KW-0460">Magnesium</keyword>
<dbReference type="PRINTS" id="PR00990">
    <property type="entry name" value="RIBOKINASE"/>
</dbReference>
<feature type="binding site" evidence="12">
    <location>
        <begin position="37"/>
        <end position="41"/>
    </location>
    <ligand>
        <name>substrate</name>
    </ligand>
</feature>
<proteinExistence type="inferred from homology"/>
<comment type="cofactor">
    <cofactor evidence="12">
        <name>Mg(2+)</name>
        <dbReference type="ChEBI" id="CHEBI:18420"/>
    </cofactor>
    <text evidence="12">Requires a divalent cation, most likely magnesium in vivo, as an electrophilic catalyst to aid phosphoryl group transfer. It is the chelate of the metal and the nucleotide that is the actual substrate.</text>
</comment>
<evidence type="ECO:0000256" key="5">
    <source>
        <dbReference type="ARBA" id="ARBA00022723"/>
    </source>
</evidence>
<dbReference type="Pfam" id="PF00294">
    <property type="entry name" value="PfkB"/>
    <property type="match status" value="1"/>
</dbReference>
<keyword evidence="6 12" id="KW-0547">Nucleotide-binding</keyword>
<comment type="function">
    <text evidence="12">Catalyzes the phosphorylation of ribose at O-5 in a reaction requiring ATP and magnesium. The resulting D-ribose-5-phosphate can then be used either for sythesis of nucleotides, histidine, and tryptophan, or as a component of the pentose phosphate pathway.</text>
</comment>
<evidence type="ECO:0000256" key="2">
    <source>
        <dbReference type="ARBA" id="ARBA00012035"/>
    </source>
</evidence>
<dbReference type="AlphaFoldDB" id="A0A2T0FIS6"/>
<dbReference type="PANTHER" id="PTHR10584">
    <property type="entry name" value="SUGAR KINASE"/>
    <property type="match status" value="1"/>
</dbReference>
<feature type="binding site" evidence="12">
    <location>
        <position position="250"/>
    </location>
    <ligand>
        <name>K(+)</name>
        <dbReference type="ChEBI" id="CHEBI:29103"/>
    </ligand>
</feature>
<dbReference type="GO" id="GO:0004747">
    <property type="term" value="F:ribokinase activity"/>
    <property type="evidence" value="ECO:0007669"/>
    <property type="project" value="UniProtKB-UniRule"/>
</dbReference>
<evidence type="ECO:0000259" key="13">
    <source>
        <dbReference type="Pfam" id="PF00294"/>
    </source>
</evidence>
<dbReference type="InterPro" id="IPR002139">
    <property type="entry name" value="Ribo/fructo_kinase"/>
</dbReference>
<sequence>MITIIGSLNFDLVTTAKRIPEGGETVGATNFATFHGGKGANEARAARRLSPSDVKVKMVGLVGDDTFGNELRAGLEKEGVDVSQVNYSDKRTGIATILVDAEGENRILVYPGANGDFSIDKVSEDLWAESEFVLLQNEIPLESTLEILKQAAKTVKTVYNPSPILDVPNSAYENVDYLIVNAIEAGIIAHNDGNSVQTQNDAEKVLDSLLDLGVRTAVVVTLGSHGAVYASKEGSERGFVSAAKVKHVVDTTGAGDTFLAGFISQVHQGKPLEESLQFATKASAIVVSREGAAASMPTLEEVLSS</sequence>
<feature type="binding site" evidence="12">
    <location>
        <begin position="9"/>
        <end position="11"/>
    </location>
    <ligand>
        <name>substrate</name>
    </ligand>
</feature>
<feature type="binding site" evidence="12">
    <location>
        <begin position="221"/>
        <end position="226"/>
    </location>
    <ligand>
        <name>ATP</name>
        <dbReference type="ChEBI" id="CHEBI:30616"/>
    </ligand>
</feature>
<dbReference type="Gene3D" id="3.40.1190.20">
    <property type="match status" value="1"/>
</dbReference>
<dbReference type="GO" id="GO:0005634">
    <property type="term" value="C:nucleus"/>
    <property type="evidence" value="ECO:0007669"/>
    <property type="project" value="UniProtKB-SubCell"/>
</dbReference>
<accession>A0A2T0FIS6</accession>
<comment type="catalytic activity">
    <reaction evidence="12">
        <text>D-ribose + ATP = D-ribose 5-phosphate + ADP + H(+)</text>
        <dbReference type="Rhea" id="RHEA:13697"/>
        <dbReference type="ChEBI" id="CHEBI:15378"/>
        <dbReference type="ChEBI" id="CHEBI:30616"/>
        <dbReference type="ChEBI" id="CHEBI:47013"/>
        <dbReference type="ChEBI" id="CHEBI:78346"/>
        <dbReference type="ChEBI" id="CHEBI:456216"/>
        <dbReference type="EC" id="2.7.1.15"/>
    </reaction>
</comment>
<keyword evidence="7 12" id="KW-0418">Kinase</keyword>
<dbReference type="GO" id="GO:0019303">
    <property type="term" value="P:D-ribose catabolic process"/>
    <property type="evidence" value="ECO:0007669"/>
    <property type="project" value="UniProtKB-UniRule"/>
</dbReference>
<gene>
    <name evidence="12" type="primary">RBK1</name>
    <name evidence="14" type="ORF">B9G98_02523</name>
</gene>
<dbReference type="PROSITE" id="PS00584">
    <property type="entry name" value="PFKB_KINASES_2"/>
    <property type="match status" value="1"/>
</dbReference>
<evidence type="ECO:0000256" key="6">
    <source>
        <dbReference type="ARBA" id="ARBA00022741"/>
    </source>
</evidence>
<feature type="binding site" evidence="12">
    <location>
        <position position="256"/>
    </location>
    <ligand>
        <name>substrate</name>
    </ligand>
</feature>
<evidence type="ECO:0000256" key="1">
    <source>
        <dbReference type="ARBA" id="ARBA00005380"/>
    </source>
</evidence>
<evidence type="ECO:0000256" key="3">
    <source>
        <dbReference type="ARBA" id="ARBA00016943"/>
    </source>
</evidence>
<organism evidence="14 15">
    <name type="scientific">Wickerhamiella sorbophila</name>
    <dbReference type="NCBI Taxonomy" id="45607"/>
    <lineage>
        <taxon>Eukaryota</taxon>
        <taxon>Fungi</taxon>
        <taxon>Dikarya</taxon>
        <taxon>Ascomycota</taxon>
        <taxon>Saccharomycotina</taxon>
        <taxon>Dipodascomycetes</taxon>
        <taxon>Dipodascales</taxon>
        <taxon>Trichomonascaceae</taxon>
        <taxon>Wickerhamiella</taxon>
    </lineage>
</organism>
<evidence type="ECO:0000256" key="7">
    <source>
        <dbReference type="ARBA" id="ARBA00022777"/>
    </source>
</evidence>
<evidence type="ECO:0000313" key="15">
    <source>
        <dbReference type="Proteomes" id="UP000238350"/>
    </source>
</evidence>
<dbReference type="EMBL" id="NDIQ01000021">
    <property type="protein sequence ID" value="PRT54903.1"/>
    <property type="molecule type" value="Genomic_DNA"/>
</dbReference>
<protein>
    <recommendedName>
        <fullName evidence="3 12">Ribokinase</fullName>
        <shortName evidence="12">RK</shortName>
        <ecNumber evidence="2 12">2.7.1.15</ecNumber>
    </recommendedName>
</protein>
<keyword evidence="8 12" id="KW-0067">ATP-binding</keyword>
<evidence type="ECO:0000256" key="11">
    <source>
        <dbReference type="ARBA" id="ARBA00023277"/>
    </source>
</evidence>